<name>A0ACC0AS40_CATRO</name>
<comment type="caution">
    <text evidence="1">The sequence shown here is derived from an EMBL/GenBank/DDBJ whole genome shotgun (WGS) entry which is preliminary data.</text>
</comment>
<protein>
    <submittedName>
        <fullName evidence="1">Uncharacterized protein</fullName>
    </submittedName>
</protein>
<accession>A0ACC0AS40</accession>
<organism evidence="1 2">
    <name type="scientific">Catharanthus roseus</name>
    <name type="common">Madagascar periwinkle</name>
    <name type="synonym">Vinca rosea</name>
    <dbReference type="NCBI Taxonomy" id="4058"/>
    <lineage>
        <taxon>Eukaryota</taxon>
        <taxon>Viridiplantae</taxon>
        <taxon>Streptophyta</taxon>
        <taxon>Embryophyta</taxon>
        <taxon>Tracheophyta</taxon>
        <taxon>Spermatophyta</taxon>
        <taxon>Magnoliopsida</taxon>
        <taxon>eudicotyledons</taxon>
        <taxon>Gunneridae</taxon>
        <taxon>Pentapetalae</taxon>
        <taxon>asterids</taxon>
        <taxon>lamiids</taxon>
        <taxon>Gentianales</taxon>
        <taxon>Apocynaceae</taxon>
        <taxon>Rauvolfioideae</taxon>
        <taxon>Vinceae</taxon>
        <taxon>Catharanthinae</taxon>
        <taxon>Catharanthus</taxon>
    </lineage>
</organism>
<dbReference type="EMBL" id="CM044705">
    <property type="protein sequence ID" value="KAI5663441.1"/>
    <property type="molecule type" value="Genomic_DNA"/>
</dbReference>
<evidence type="ECO:0000313" key="2">
    <source>
        <dbReference type="Proteomes" id="UP001060085"/>
    </source>
</evidence>
<keyword evidence="2" id="KW-1185">Reference proteome</keyword>
<evidence type="ECO:0000313" key="1">
    <source>
        <dbReference type="EMBL" id="KAI5663441.1"/>
    </source>
</evidence>
<proteinExistence type="predicted"/>
<reference evidence="2" key="1">
    <citation type="journal article" date="2023" name="Nat. Plants">
        <title>Single-cell RNA sequencing provides a high-resolution roadmap for understanding the multicellular compartmentation of specialized metabolism.</title>
        <authorList>
            <person name="Sun S."/>
            <person name="Shen X."/>
            <person name="Li Y."/>
            <person name="Li Y."/>
            <person name="Wang S."/>
            <person name="Li R."/>
            <person name="Zhang H."/>
            <person name="Shen G."/>
            <person name="Guo B."/>
            <person name="Wei J."/>
            <person name="Xu J."/>
            <person name="St-Pierre B."/>
            <person name="Chen S."/>
            <person name="Sun C."/>
        </authorList>
    </citation>
    <scope>NUCLEOTIDE SEQUENCE [LARGE SCALE GENOMIC DNA]</scope>
</reference>
<gene>
    <name evidence="1" type="ORF">M9H77_22764</name>
</gene>
<sequence length="168" mass="18970">MKIQDSEHVHLTFEKCTNVNATNLSITALEKSLNINGFHVTNIQHVHIFNSTIGTDTLLLLLLLQPYLIKHKPSSFSIECYVVPFLLILSLILLLLCNQIKLIEAHVFNIIVNGANISGSSNGVKIKTYHGGSRSASNITFLNINRDNVMNPIIIDQNYYDRKRVEQR</sequence>
<dbReference type="Proteomes" id="UP001060085">
    <property type="component" value="Linkage Group LG05"/>
</dbReference>